<evidence type="ECO:0000313" key="4">
    <source>
        <dbReference type="Proteomes" id="UP000256970"/>
    </source>
</evidence>
<feature type="region of interest" description="Disordered" evidence="1">
    <location>
        <begin position="61"/>
        <end position="80"/>
    </location>
</feature>
<sequence>MAATLQAWADAVSWLGAVLPAVELPGAAGTEEVCVGARQQLLQLQGRLQQDLQGALATLASSSSSSSSGNARGDAEPAATAEAGALPPAVAAVLPGLAQQMVALGHALCAQLPLACCCNNPRCRQLRGVARVSCSW</sequence>
<gene>
    <name evidence="3" type="ORF">BQ4739_LOCUS9332</name>
</gene>
<dbReference type="Proteomes" id="UP000256970">
    <property type="component" value="Unassembled WGS sequence"/>
</dbReference>
<feature type="chain" id="PRO_5016946388" evidence="2">
    <location>
        <begin position="30"/>
        <end position="136"/>
    </location>
</feature>
<reference evidence="3 4" key="1">
    <citation type="submission" date="2016-10" db="EMBL/GenBank/DDBJ databases">
        <authorList>
            <person name="Cai Z."/>
        </authorList>
    </citation>
    <scope>NUCLEOTIDE SEQUENCE [LARGE SCALE GENOMIC DNA]</scope>
</reference>
<protein>
    <submittedName>
        <fullName evidence="3">Uncharacterized protein</fullName>
    </submittedName>
</protein>
<feature type="signal peptide" evidence="2">
    <location>
        <begin position="1"/>
        <end position="29"/>
    </location>
</feature>
<proteinExistence type="predicted"/>
<evidence type="ECO:0000313" key="3">
    <source>
        <dbReference type="EMBL" id="SZX69027.1"/>
    </source>
</evidence>
<accession>A0A383VU48</accession>
<name>A0A383VU48_TETOB</name>
<evidence type="ECO:0000256" key="2">
    <source>
        <dbReference type="SAM" id="SignalP"/>
    </source>
</evidence>
<dbReference type="AlphaFoldDB" id="A0A383VU48"/>
<keyword evidence="2" id="KW-0732">Signal</keyword>
<dbReference type="EMBL" id="FNXT01000896">
    <property type="protein sequence ID" value="SZX69027.1"/>
    <property type="molecule type" value="Genomic_DNA"/>
</dbReference>
<evidence type="ECO:0000256" key="1">
    <source>
        <dbReference type="SAM" id="MobiDB-lite"/>
    </source>
</evidence>
<organism evidence="3 4">
    <name type="scientific">Tetradesmus obliquus</name>
    <name type="common">Green alga</name>
    <name type="synonym">Acutodesmus obliquus</name>
    <dbReference type="NCBI Taxonomy" id="3088"/>
    <lineage>
        <taxon>Eukaryota</taxon>
        <taxon>Viridiplantae</taxon>
        <taxon>Chlorophyta</taxon>
        <taxon>core chlorophytes</taxon>
        <taxon>Chlorophyceae</taxon>
        <taxon>CS clade</taxon>
        <taxon>Sphaeropleales</taxon>
        <taxon>Scenedesmaceae</taxon>
        <taxon>Tetradesmus</taxon>
    </lineage>
</organism>
<keyword evidence="4" id="KW-1185">Reference proteome</keyword>